<dbReference type="Pfam" id="PF03946">
    <property type="entry name" value="Ribosomal_L11_N"/>
    <property type="match status" value="1"/>
</dbReference>
<dbReference type="HAMAP" id="MF_00736">
    <property type="entry name" value="Ribosomal_uL11"/>
    <property type="match status" value="1"/>
</dbReference>
<evidence type="ECO:0000256" key="2">
    <source>
        <dbReference type="ARBA" id="ARBA00022481"/>
    </source>
</evidence>
<evidence type="ECO:0000313" key="13">
    <source>
        <dbReference type="Proteomes" id="UP000183245"/>
    </source>
</evidence>
<keyword evidence="6 7" id="KW-0687">Ribonucleoprotein</keyword>
<comment type="caution">
    <text evidence="12">The sequence shown here is derived from an EMBL/GenBank/DDBJ whole genome shotgun (WGS) entry which is preliminary data.</text>
</comment>
<dbReference type="InterPro" id="IPR020784">
    <property type="entry name" value="Ribosomal_uL11_N"/>
</dbReference>
<dbReference type="SMART" id="SM00649">
    <property type="entry name" value="RL11"/>
    <property type="match status" value="1"/>
</dbReference>
<evidence type="ECO:0000259" key="11">
    <source>
        <dbReference type="Pfam" id="PF03946"/>
    </source>
</evidence>
<dbReference type="PANTHER" id="PTHR11661">
    <property type="entry name" value="60S RIBOSOMAL PROTEIN L12"/>
    <property type="match status" value="1"/>
</dbReference>
<sequence length="141" mass="15087">MAKKVKVVLKLNIDAGKANPAPPVGTALGPHGVNLMEFCNAYNAQTKDKMGSVVPVEITVYEDRSFTFVLKTPPVSNLIKKALGIPKGSAQPNRQYVGTLTRQQVTEIATLKKDDLNANDIAGAEKIIMGTAHGMGVEIEK</sequence>
<reference evidence="12" key="1">
    <citation type="journal article" date="2016" name="Environ. Microbiol.">
        <title>Genomic resolution of a cold subsurface aquifer community provides metabolic insights for novel microbes adapted to high CO concentrations.</title>
        <authorList>
            <person name="Probst A.J."/>
            <person name="Castelle C.J."/>
            <person name="Singh A."/>
            <person name="Brown C.T."/>
            <person name="Anantharaman K."/>
            <person name="Sharon I."/>
            <person name="Hug L.A."/>
            <person name="Burstein D."/>
            <person name="Emerson J.B."/>
            <person name="Thomas B.C."/>
            <person name="Banfield J.F."/>
        </authorList>
    </citation>
    <scope>NUCLEOTIDE SEQUENCE [LARGE SCALE GENOMIC DNA]</scope>
    <source>
        <strain evidence="12">CG2_30_54_11</strain>
    </source>
</reference>
<dbReference type="PANTHER" id="PTHR11661:SF1">
    <property type="entry name" value="LARGE RIBOSOMAL SUBUNIT PROTEIN UL11M"/>
    <property type="match status" value="1"/>
</dbReference>
<dbReference type="SUPFAM" id="SSF54747">
    <property type="entry name" value="Ribosomal L11/L12e N-terminal domain"/>
    <property type="match status" value="1"/>
</dbReference>
<dbReference type="EMBL" id="MNZT01000064">
    <property type="protein sequence ID" value="OIP97165.1"/>
    <property type="molecule type" value="Genomic_DNA"/>
</dbReference>
<dbReference type="Gene3D" id="3.30.1550.10">
    <property type="entry name" value="Ribosomal protein L11/L12, N-terminal domain"/>
    <property type="match status" value="1"/>
</dbReference>
<evidence type="ECO:0000256" key="4">
    <source>
        <dbReference type="ARBA" id="ARBA00022884"/>
    </source>
</evidence>
<dbReference type="Pfam" id="PF00298">
    <property type="entry name" value="Ribosomal_L11"/>
    <property type="match status" value="1"/>
</dbReference>
<dbReference type="Gene3D" id="1.10.10.250">
    <property type="entry name" value="Ribosomal protein L11, C-terminal domain"/>
    <property type="match status" value="1"/>
</dbReference>
<dbReference type="InterPro" id="IPR006519">
    <property type="entry name" value="Ribosomal_uL11_bac-typ"/>
</dbReference>
<evidence type="ECO:0000256" key="6">
    <source>
        <dbReference type="ARBA" id="ARBA00023274"/>
    </source>
</evidence>
<dbReference type="FunFam" id="3.30.1550.10:FF:000005">
    <property type="entry name" value="50S ribosomal protein L11"/>
    <property type="match status" value="1"/>
</dbReference>
<keyword evidence="4 7" id="KW-0694">RNA-binding</keyword>
<dbReference type="STRING" id="1817892.AUK40_03735"/>
<comment type="function">
    <text evidence="7 9">Forms part of the ribosomal stalk which helps the ribosome interact with GTP-bound translation factors.</text>
</comment>
<evidence type="ECO:0000256" key="5">
    <source>
        <dbReference type="ARBA" id="ARBA00022980"/>
    </source>
</evidence>
<keyword evidence="2 7" id="KW-0488">Methylation</keyword>
<evidence type="ECO:0000259" key="10">
    <source>
        <dbReference type="Pfam" id="PF00298"/>
    </source>
</evidence>
<feature type="domain" description="Large ribosomal subunit protein uL11 C-terminal" evidence="10">
    <location>
        <begin position="71"/>
        <end position="139"/>
    </location>
</feature>
<evidence type="ECO:0000256" key="8">
    <source>
        <dbReference type="RuleBase" id="RU003978"/>
    </source>
</evidence>
<dbReference type="InterPro" id="IPR036769">
    <property type="entry name" value="Ribosomal_uL11_C_sf"/>
</dbReference>
<keyword evidence="3 7" id="KW-0699">rRNA-binding</keyword>
<dbReference type="AlphaFoldDB" id="A0A1J5IJ86"/>
<evidence type="ECO:0000256" key="3">
    <source>
        <dbReference type="ARBA" id="ARBA00022730"/>
    </source>
</evidence>
<evidence type="ECO:0000313" key="12">
    <source>
        <dbReference type="EMBL" id="OIP97165.1"/>
    </source>
</evidence>
<dbReference type="GO" id="GO:0070180">
    <property type="term" value="F:large ribosomal subunit rRNA binding"/>
    <property type="evidence" value="ECO:0007669"/>
    <property type="project" value="UniProtKB-UniRule"/>
</dbReference>
<keyword evidence="5 7" id="KW-0689">Ribosomal protein</keyword>
<dbReference type="InterPro" id="IPR036796">
    <property type="entry name" value="Ribosomal_uL11_N_sf"/>
</dbReference>
<dbReference type="CDD" id="cd00349">
    <property type="entry name" value="Ribosomal_L11"/>
    <property type="match status" value="1"/>
</dbReference>
<dbReference type="GO" id="GO:0003735">
    <property type="term" value="F:structural constituent of ribosome"/>
    <property type="evidence" value="ECO:0007669"/>
    <property type="project" value="InterPro"/>
</dbReference>
<protein>
    <recommendedName>
        <fullName evidence="7">Large ribosomal subunit protein uL11</fullName>
    </recommendedName>
</protein>
<dbReference type="GO" id="GO:0006412">
    <property type="term" value="P:translation"/>
    <property type="evidence" value="ECO:0007669"/>
    <property type="project" value="UniProtKB-UniRule"/>
</dbReference>
<accession>A0A1J5IJ86</accession>
<name>A0A1J5IJ86_9BACT</name>
<dbReference type="InterPro" id="IPR000911">
    <property type="entry name" value="Ribosomal_uL11"/>
</dbReference>
<dbReference type="FunFam" id="1.10.10.250:FF:000001">
    <property type="entry name" value="50S ribosomal protein L11"/>
    <property type="match status" value="1"/>
</dbReference>
<evidence type="ECO:0000256" key="1">
    <source>
        <dbReference type="ARBA" id="ARBA00010537"/>
    </source>
</evidence>
<gene>
    <name evidence="7" type="primary">rplK</name>
    <name evidence="12" type="ORF">AUK40_03735</name>
</gene>
<dbReference type="Proteomes" id="UP000183245">
    <property type="component" value="Unassembled WGS sequence"/>
</dbReference>
<evidence type="ECO:0000256" key="7">
    <source>
        <dbReference type="HAMAP-Rule" id="MF_00736"/>
    </source>
</evidence>
<dbReference type="SUPFAM" id="SSF46906">
    <property type="entry name" value="Ribosomal protein L11, C-terminal domain"/>
    <property type="match status" value="1"/>
</dbReference>
<evidence type="ECO:0000256" key="9">
    <source>
        <dbReference type="RuleBase" id="RU003979"/>
    </source>
</evidence>
<dbReference type="GO" id="GO:0022625">
    <property type="term" value="C:cytosolic large ribosomal subunit"/>
    <property type="evidence" value="ECO:0007669"/>
    <property type="project" value="TreeGrafter"/>
</dbReference>
<feature type="domain" description="Large ribosomal subunit protein uL11 N-terminal" evidence="11">
    <location>
        <begin position="9"/>
        <end position="66"/>
    </location>
</feature>
<dbReference type="NCBIfam" id="TIGR01632">
    <property type="entry name" value="L11_bact"/>
    <property type="match status" value="1"/>
</dbReference>
<dbReference type="InterPro" id="IPR020783">
    <property type="entry name" value="Ribosomal_uL11_C"/>
</dbReference>
<comment type="PTM">
    <text evidence="7 9">One or more lysine residues are methylated.</text>
</comment>
<comment type="subunit">
    <text evidence="7">Part of the ribosomal stalk of the 50S ribosomal subunit. Interacts with L10 and the large rRNA to form the base of the stalk. L10 forms an elongated spine to which L12 dimers bind in a sequential fashion forming a multimeric L10(L12)X complex.</text>
</comment>
<comment type="similarity">
    <text evidence="1 7 8">Belongs to the universal ribosomal protein uL11 family.</text>
</comment>
<organism evidence="12 13">
    <name type="scientific">Candidatus Wirthbacteria bacterium CG2_30_54_11</name>
    <dbReference type="NCBI Taxonomy" id="1817892"/>
    <lineage>
        <taxon>Bacteria</taxon>
        <taxon>Candidatus Wirthbacteria</taxon>
    </lineage>
</organism>
<proteinExistence type="inferred from homology"/>